<organism evidence="1">
    <name type="scientific">Manihot esculenta</name>
    <name type="common">Cassava</name>
    <name type="synonym">Jatropha manihot</name>
    <dbReference type="NCBI Taxonomy" id="3983"/>
    <lineage>
        <taxon>Eukaryota</taxon>
        <taxon>Viridiplantae</taxon>
        <taxon>Streptophyta</taxon>
        <taxon>Embryophyta</taxon>
        <taxon>Tracheophyta</taxon>
        <taxon>Spermatophyta</taxon>
        <taxon>Magnoliopsida</taxon>
        <taxon>eudicotyledons</taxon>
        <taxon>Gunneridae</taxon>
        <taxon>Pentapetalae</taxon>
        <taxon>rosids</taxon>
        <taxon>fabids</taxon>
        <taxon>Malpighiales</taxon>
        <taxon>Euphorbiaceae</taxon>
        <taxon>Crotonoideae</taxon>
        <taxon>Manihoteae</taxon>
        <taxon>Manihot</taxon>
    </lineage>
</organism>
<gene>
    <name evidence="1" type="ORF">MANES_01G187500</name>
</gene>
<dbReference type="EMBL" id="CM004387">
    <property type="protein sequence ID" value="OAY61424.1"/>
    <property type="molecule type" value="Genomic_DNA"/>
</dbReference>
<dbReference type="AlphaFoldDB" id="A0A2C9WLU9"/>
<accession>A0A2C9WLU9</accession>
<protein>
    <submittedName>
        <fullName evidence="1">Uncharacterized protein</fullName>
    </submittedName>
</protein>
<proteinExistence type="predicted"/>
<evidence type="ECO:0000313" key="1">
    <source>
        <dbReference type="EMBL" id="OAY61424.1"/>
    </source>
</evidence>
<name>A0A2C9WLU9_MANES</name>
<reference evidence="1" key="1">
    <citation type="submission" date="2016-02" db="EMBL/GenBank/DDBJ databases">
        <title>WGS assembly of Manihot esculenta.</title>
        <authorList>
            <person name="Bredeson J.V."/>
            <person name="Prochnik S.E."/>
            <person name="Lyons J.B."/>
            <person name="Schmutz J."/>
            <person name="Grimwood J."/>
            <person name="Vrebalov J."/>
            <person name="Bart R.S."/>
            <person name="Amuge T."/>
            <person name="Ferguson M.E."/>
            <person name="Green R."/>
            <person name="Putnam N."/>
            <person name="Stites J."/>
            <person name="Rounsley S."/>
            <person name="Rokhsar D.S."/>
        </authorList>
    </citation>
    <scope>NUCLEOTIDE SEQUENCE [LARGE SCALE GENOMIC DNA]</scope>
    <source>
        <tissue evidence="1">Leaf</tissue>
    </source>
</reference>
<sequence>MLDSSLMVINKLSLVHTCTKTICILSKYTEMHGEAITNYI</sequence>